<dbReference type="EMBL" id="JBEPLU010000002">
    <property type="protein sequence ID" value="MET3527939.1"/>
    <property type="molecule type" value="Genomic_DNA"/>
</dbReference>
<feature type="chain" id="PRO_5045571177" description="DUF3313 domain-containing protein" evidence="1">
    <location>
        <begin position="25"/>
        <end position="228"/>
    </location>
</feature>
<proteinExistence type="predicted"/>
<evidence type="ECO:0008006" key="4">
    <source>
        <dbReference type="Google" id="ProtNLM"/>
    </source>
</evidence>
<accession>A0ABV2ELM3</accession>
<reference evidence="2 3" key="1">
    <citation type="submission" date="2024-06" db="EMBL/GenBank/DDBJ databases">
        <title>Genomic Encyclopedia of Type Strains, Phase IV (KMG-IV): sequencing the most valuable type-strain genomes for metagenomic binning, comparative biology and taxonomic classification.</title>
        <authorList>
            <person name="Goeker M."/>
        </authorList>
    </citation>
    <scope>NUCLEOTIDE SEQUENCE [LARGE SCALE GENOMIC DNA]</scope>
    <source>
        <strain evidence="2 3">DSM 17809</strain>
    </source>
</reference>
<evidence type="ECO:0000313" key="3">
    <source>
        <dbReference type="Proteomes" id="UP001549110"/>
    </source>
</evidence>
<protein>
    <recommendedName>
        <fullName evidence="4">DUF3313 domain-containing protein</fullName>
    </recommendedName>
</protein>
<name>A0ABV2ELM3_9CAUL</name>
<keyword evidence="3" id="KW-1185">Reference proteome</keyword>
<comment type="caution">
    <text evidence="2">The sequence shown here is derived from an EMBL/GenBank/DDBJ whole genome shotgun (WGS) entry which is preliminary data.</text>
</comment>
<dbReference type="RefSeq" id="WP_354297965.1">
    <property type="nucleotide sequence ID" value="NZ_JBEPLU010000002.1"/>
</dbReference>
<gene>
    <name evidence="2" type="ORF">ABID41_003057</name>
</gene>
<sequence length="228" mass="24665">MTRRALAMIAALCIAAPLAPPVVAAEPAAASWDGLTRVQSRRMAEVDLLPGADFRGYTKVMLDPTEVAFRRNWQRDHNASALSGRITDADAQRILDAARTGFEEIFRTAYEQAGYQVVTEPGPDVLRMRTAVANLHVSAPDVRTAGRARVFSRDAGSATVVIEARDSLSGALLGRAVDTRTAGDARPFLRNSVTNRADFRSLFQTWARTSVEGLAELKAMSPIPEPAS</sequence>
<dbReference type="Pfam" id="PF11769">
    <property type="entry name" value="DUF3313"/>
    <property type="match status" value="1"/>
</dbReference>
<organism evidence="2 3">
    <name type="scientific">Phenylobacterium koreense</name>
    <dbReference type="NCBI Taxonomy" id="266125"/>
    <lineage>
        <taxon>Bacteria</taxon>
        <taxon>Pseudomonadati</taxon>
        <taxon>Pseudomonadota</taxon>
        <taxon>Alphaproteobacteria</taxon>
        <taxon>Caulobacterales</taxon>
        <taxon>Caulobacteraceae</taxon>
        <taxon>Phenylobacterium</taxon>
    </lineage>
</organism>
<evidence type="ECO:0000256" key="1">
    <source>
        <dbReference type="SAM" id="SignalP"/>
    </source>
</evidence>
<evidence type="ECO:0000313" key="2">
    <source>
        <dbReference type="EMBL" id="MET3527939.1"/>
    </source>
</evidence>
<keyword evidence="1" id="KW-0732">Signal</keyword>
<feature type="signal peptide" evidence="1">
    <location>
        <begin position="1"/>
        <end position="24"/>
    </location>
</feature>
<dbReference type="Proteomes" id="UP001549110">
    <property type="component" value="Unassembled WGS sequence"/>
</dbReference>
<dbReference type="InterPro" id="IPR021747">
    <property type="entry name" value="DUF3313"/>
</dbReference>